<sequence>MNVRSPHWNLRQIITITLIGVICGAIYFFGLNTLYDVTKIALTPLGLSPLVDSLYTGLWYIAAPLCMYFVPVMGAGIVGETIAATVEMFFGGQWGAMTVFFGFIQGLGNEFGFFPHGYQRFSWTSCLLGAFGANLLAFLYMLFTSGYGNYHAWMIILIFLVSTISSLLFDGVLVKVITLSFDRAFAKYDA</sequence>
<gene>
    <name evidence="2" type="ORF">FC85_GL002848</name>
</gene>
<dbReference type="Pfam" id="PF09819">
    <property type="entry name" value="ABC_cobalt"/>
    <property type="match status" value="1"/>
</dbReference>
<name>A0A0R1SC39_9LACO</name>
<reference evidence="2 3" key="1">
    <citation type="journal article" date="2015" name="Genome Announc.">
        <title>Expanding the biotechnology potential of lactobacilli through comparative genomics of 213 strains and associated genera.</title>
        <authorList>
            <person name="Sun Z."/>
            <person name="Harris H.M."/>
            <person name="McCann A."/>
            <person name="Guo C."/>
            <person name="Argimon S."/>
            <person name="Zhang W."/>
            <person name="Yang X."/>
            <person name="Jeffery I.B."/>
            <person name="Cooney J.C."/>
            <person name="Kagawa T.F."/>
            <person name="Liu W."/>
            <person name="Song Y."/>
            <person name="Salvetti E."/>
            <person name="Wrobel A."/>
            <person name="Rasinkangas P."/>
            <person name="Parkhill J."/>
            <person name="Rea M.C."/>
            <person name="O'Sullivan O."/>
            <person name="Ritari J."/>
            <person name="Douillard F.P."/>
            <person name="Paul Ross R."/>
            <person name="Yang R."/>
            <person name="Briner A.E."/>
            <person name="Felis G.E."/>
            <person name="de Vos W.M."/>
            <person name="Barrangou R."/>
            <person name="Klaenhammer T.R."/>
            <person name="Caufield P.W."/>
            <person name="Cui Y."/>
            <person name="Zhang H."/>
            <person name="O'Toole P.W."/>
        </authorList>
    </citation>
    <scope>NUCLEOTIDE SEQUENCE [LARGE SCALE GENOMIC DNA]</scope>
    <source>
        <strain evidence="2 3">DSM 14421</strain>
    </source>
</reference>
<dbReference type="STRING" id="1423739.FC85_GL002848"/>
<dbReference type="Proteomes" id="UP000052013">
    <property type="component" value="Unassembled WGS sequence"/>
</dbReference>
<protein>
    <recommendedName>
        <fullName evidence="4">ABC superfamily ATP binding cassette transporter, membrane protein</fullName>
    </recommendedName>
</protein>
<feature type="transmembrane region" description="Helical" evidence="1">
    <location>
        <begin position="120"/>
        <end position="143"/>
    </location>
</feature>
<evidence type="ECO:0000313" key="3">
    <source>
        <dbReference type="Proteomes" id="UP000052013"/>
    </source>
</evidence>
<feature type="transmembrane region" description="Helical" evidence="1">
    <location>
        <begin position="150"/>
        <end position="169"/>
    </location>
</feature>
<evidence type="ECO:0008006" key="4">
    <source>
        <dbReference type="Google" id="ProtNLM"/>
    </source>
</evidence>
<feature type="transmembrane region" description="Helical" evidence="1">
    <location>
        <begin position="55"/>
        <end position="77"/>
    </location>
</feature>
<dbReference type="EMBL" id="AZEY01000041">
    <property type="protein sequence ID" value="KRL66540.1"/>
    <property type="molecule type" value="Genomic_DNA"/>
</dbReference>
<dbReference type="RefSeq" id="WP_057864411.1">
    <property type="nucleotide sequence ID" value="NZ_AZEY01000041.1"/>
</dbReference>
<keyword evidence="1" id="KW-0812">Transmembrane</keyword>
<organism evidence="2 3">
    <name type="scientific">Lentilactobacillus diolivorans DSM 14421</name>
    <dbReference type="NCBI Taxonomy" id="1423739"/>
    <lineage>
        <taxon>Bacteria</taxon>
        <taxon>Bacillati</taxon>
        <taxon>Bacillota</taxon>
        <taxon>Bacilli</taxon>
        <taxon>Lactobacillales</taxon>
        <taxon>Lactobacillaceae</taxon>
        <taxon>Lentilactobacillus</taxon>
    </lineage>
</organism>
<keyword evidence="1" id="KW-1133">Transmembrane helix</keyword>
<dbReference type="AlphaFoldDB" id="A0A0R1SC39"/>
<proteinExistence type="predicted"/>
<keyword evidence="1" id="KW-0472">Membrane</keyword>
<dbReference type="PATRIC" id="fig|1423739.3.peg.2960"/>
<feature type="transmembrane region" description="Helical" evidence="1">
    <location>
        <begin position="12"/>
        <end position="35"/>
    </location>
</feature>
<accession>A0A0R1SC39</accession>
<feature type="transmembrane region" description="Helical" evidence="1">
    <location>
        <begin position="89"/>
        <end position="108"/>
    </location>
</feature>
<comment type="caution">
    <text evidence="2">The sequence shown here is derived from an EMBL/GenBank/DDBJ whole genome shotgun (WGS) entry which is preliminary data.</text>
</comment>
<dbReference type="InterPro" id="IPR017195">
    <property type="entry name" value="ABC_thiamin-permease_prd"/>
</dbReference>
<evidence type="ECO:0000256" key="1">
    <source>
        <dbReference type="SAM" id="Phobius"/>
    </source>
</evidence>
<dbReference type="PIRSF" id="PIRSF037394">
    <property type="entry name" value="ABC_thiamine-permease_YkoE_prd"/>
    <property type="match status" value="1"/>
</dbReference>
<evidence type="ECO:0000313" key="2">
    <source>
        <dbReference type="EMBL" id="KRL66540.1"/>
    </source>
</evidence>